<evidence type="ECO:0008006" key="3">
    <source>
        <dbReference type="Google" id="ProtNLM"/>
    </source>
</evidence>
<name>A0A9P4T342_CURKU</name>
<dbReference type="Gene3D" id="3.40.630.30">
    <property type="match status" value="1"/>
</dbReference>
<dbReference type="EMBL" id="SWKU01000051">
    <property type="protein sequence ID" value="KAF2993514.1"/>
    <property type="molecule type" value="Genomic_DNA"/>
</dbReference>
<dbReference type="AlphaFoldDB" id="A0A9P4T342"/>
<protein>
    <recommendedName>
        <fullName evidence="3">N-acetyltransferase domain-containing protein</fullName>
    </recommendedName>
</protein>
<evidence type="ECO:0000313" key="2">
    <source>
        <dbReference type="Proteomes" id="UP000801428"/>
    </source>
</evidence>
<keyword evidence="2" id="KW-1185">Reference proteome</keyword>
<organism evidence="1 2">
    <name type="scientific">Curvularia kusanoi</name>
    <name type="common">Cochliobolus kusanoi</name>
    <dbReference type="NCBI Taxonomy" id="90978"/>
    <lineage>
        <taxon>Eukaryota</taxon>
        <taxon>Fungi</taxon>
        <taxon>Dikarya</taxon>
        <taxon>Ascomycota</taxon>
        <taxon>Pezizomycotina</taxon>
        <taxon>Dothideomycetes</taxon>
        <taxon>Pleosporomycetidae</taxon>
        <taxon>Pleosporales</taxon>
        <taxon>Pleosporineae</taxon>
        <taxon>Pleosporaceae</taxon>
        <taxon>Curvularia</taxon>
    </lineage>
</organism>
<gene>
    <name evidence="1" type="ORF">E8E13_001285</name>
</gene>
<dbReference type="OrthoDB" id="2821191at2759"/>
<evidence type="ECO:0000313" key="1">
    <source>
        <dbReference type="EMBL" id="KAF2993514.1"/>
    </source>
</evidence>
<sequence>MSSLFCFSLRDATLARDEAFIISVFDASIPYLSSLGSEAQWGTSPFSSRPGWLSETQTQIRESEQNAAANTTNALRILILEVVTTAEEMKVLSTEDVCQREQDDARRRMPVAFAFVRGNWLPSYLPAAAVDQAGQSARDESLYVEVMVSAGNCKDRPQGIGAAMLRELRVWGRCRGKKILYLDGWAGNDRELIRYYTQQGLQTIAEFNLPRKNKDPWLGTLMKLDI</sequence>
<reference evidence="1" key="1">
    <citation type="submission" date="2019-04" db="EMBL/GenBank/DDBJ databases">
        <title>Sequencing of skin fungus with MAO and IRED activity.</title>
        <authorList>
            <person name="Marsaioli A.J."/>
            <person name="Bonatto J.M.C."/>
            <person name="Reis Junior O."/>
        </authorList>
    </citation>
    <scope>NUCLEOTIDE SEQUENCE</scope>
    <source>
        <strain evidence="1">30M1</strain>
    </source>
</reference>
<proteinExistence type="predicted"/>
<comment type="caution">
    <text evidence="1">The sequence shown here is derived from an EMBL/GenBank/DDBJ whole genome shotgun (WGS) entry which is preliminary data.</text>
</comment>
<accession>A0A9P4T342</accession>
<dbReference type="Proteomes" id="UP000801428">
    <property type="component" value="Unassembled WGS sequence"/>
</dbReference>